<proteinExistence type="predicted"/>
<evidence type="ECO:0000259" key="1">
    <source>
        <dbReference type="Pfam" id="PF10000"/>
    </source>
</evidence>
<reference evidence="4" key="1">
    <citation type="journal article" date="2019" name="Int. J. Syst. Evol. Microbiol.">
        <title>The Global Catalogue of Microorganisms (GCM) 10K type strain sequencing project: providing services to taxonomists for standard genome sequencing and annotation.</title>
        <authorList>
            <consortium name="The Broad Institute Genomics Platform"/>
            <consortium name="The Broad Institute Genome Sequencing Center for Infectious Disease"/>
            <person name="Wu L."/>
            <person name="Ma J."/>
        </authorList>
    </citation>
    <scope>NUCLEOTIDE SEQUENCE [LARGE SCALE GENOMIC DNA]</scope>
    <source>
        <strain evidence="4">CGMCC 4.7093</strain>
    </source>
</reference>
<accession>A0ABV9YPM7</accession>
<dbReference type="InterPro" id="IPR027795">
    <property type="entry name" value="CASTOR_ACT_dom"/>
</dbReference>
<dbReference type="Pfam" id="PF13840">
    <property type="entry name" value="ACT_7"/>
    <property type="match status" value="1"/>
</dbReference>
<dbReference type="InterPro" id="IPR018717">
    <property type="entry name" value="DUF2241"/>
</dbReference>
<dbReference type="SUPFAM" id="SSF55021">
    <property type="entry name" value="ACT-like"/>
    <property type="match status" value="2"/>
</dbReference>
<dbReference type="PANTHER" id="PTHR39199">
    <property type="entry name" value="BLR5128 PROTEIN"/>
    <property type="match status" value="1"/>
</dbReference>
<dbReference type="InterPro" id="IPR045865">
    <property type="entry name" value="ACT-like_dom_sf"/>
</dbReference>
<keyword evidence="4" id="KW-1185">Reference proteome</keyword>
<dbReference type="RefSeq" id="WP_378035867.1">
    <property type="nucleotide sequence ID" value="NZ_JBHSIV010000008.1"/>
</dbReference>
<dbReference type="Pfam" id="PF10000">
    <property type="entry name" value="ACT_3"/>
    <property type="match status" value="1"/>
</dbReference>
<organism evidence="3 4">
    <name type="scientific">Actinomycetospora atypica</name>
    <dbReference type="NCBI Taxonomy" id="1290095"/>
    <lineage>
        <taxon>Bacteria</taxon>
        <taxon>Bacillati</taxon>
        <taxon>Actinomycetota</taxon>
        <taxon>Actinomycetes</taxon>
        <taxon>Pseudonocardiales</taxon>
        <taxon>Pseudonocardiaceae</taxon>
        <taxon>Actinomycetospora</taxon>
    </lineage>
</organism>
<feature type="domain" description="CASTOR ACT" evidence="2">
    <location>
        <begin position="62"/>
        <end position="121"/>
    </location>
</feature>
<evidence type="ECO:0000313" key="3">
    <source>
        <dbReference type="EMBL" id="MFC5062516.1"/>
    </source>
</evidence>
<feature type="domain" description="DUF2241" evidence="1">
    <location>
        <begin position="3"/>
        <end position="52"/>
    </location>
</feature>
<gene>
    <name evidence="3" type="ORF">ACFPBZ_09885</name>
</gene>
<evidence type="ECO:0000259" key="2">
    <source>
        <dbReference type="Pfam" id="PF13840"/>
    </source>
</evidence>
<dbReference type="Gene3D" id="3.30.2130.10">
    <property type="entry name" value="VC0802-like"/>
    <property type="match status" value="1"/>
</dbReference>
<protein>
    <submittedName>
        <fullName evidence="3">ACT domain-containing protein</fullName>
    </submittedName>
</protein>
<name>A0ABV9YPM7_9PSEU</name>
<comment type="caution">
    <text evidence="3">The sequence shown here is derived from an EMBL/GenBank/DDBJ whole genome shotgun (WGS) entry which is preliminary data.</text>
</comment>
<evidence type="ECO:0000313" key="4">
    <source>
        <dbReference type="Proteomes" id="UP001595947"/>
    </source>
</evidence>
<dbReference type="Proteomes" id="UP001595947">
    <property type="component" value="Unassembled WGS sequence"/>
</dbReference>
<dbReference type="PANTHER" id="PTHR39199:SF1">
    <property type="entry name" value="BLR5128 PROTEIN"/>
    <property type="match status" value="1"/>
</dbReference>
<sequence length="140" mass="14774">MSVDDLIARMSPRLRPGRYLFCRLPDEAPVPAGAVVTVAEDEGRTVVVPEAEVPEGAPAEYPCAWITLEVHSSLDAVGFLAAVTGALAGAGLSVNPVSGFHHDHLFVPWERRDEAMTVLRDLAAAPARCQQSRGGGSQGS</sequence>
<dbReference type="EMBL" id="JBHSIV010000008">
    <property type="protein sequence ID" value="MFC5062516.1"/>
    <property type="molecule type" value="Genomic_DNA"/>
</dbReference>